<keyword evidence="3" id="KW-0687">Ribonucleoprotein</keyword>
<sequence length="311" mass="34222">MADEIITETTESMDDYKAELESSFRKLSEGDIITGTVIAVSEEDVTLDLKYYAPGIIKAEELSSDPDFNLTESVHVGDVLEATIIRMDDGEGNLLLSRKEANDILAWDKLNQYLEDETVLHVRIKGIVPSGVIAYVEGIRGFIPASHLCLDYVEDCNPWLGKDVDVKVITVDPAQKKLVLSAKLVERERAKEERNHKIAMLVPGSVVEGTVETLMPYGAFINLGNGLSGLVHISQICTRRIKKPGEVLSIGQTVQAKILNTNDNKISLSMRAIEEEMVDTQAKEMKSVQEYVSNEAASTSLGSLLANLKLD</sequence>
<dbReference type="InterPro" id="IPR050437">
    <property type="entry name" value="Ribos_protein_bS1-like"/>
</dbReference>
<name>A0A923RTJ7_9FIRM</name>
<dbReference type="PANTHER" id="PTHR10724:SF7">
    <property type="entry name" value="SMALL RIBOSOMAL SUBUNIT PROTEIN BS1C"/>
    <property type="match status" value="1"/>
</dbReference>
<dbReference type="Proteomes" id="UP000606720">
    <property type="component" value="Unassembled WGS sequence"/>
</dbReference>
<comment type="similarity">
    <text evidence="1">Belongs to the bacterial ribosomal protein bS1 family.</text>
</comment>
<dbReference type="InterPro" id="IPR003029">
    <property type="entry name" value="S1_domain"/>
</dbReference>
<dbReference type="PANTHER" id="PTHR10724">
    <property type="entry name" value="30S RIBOSOMAL PROTEIN S1"/>
    <property type="match status" value="1"/>
</dbReference>
<dbReference type="AlphaFoldDB" id="A0A923RTJ7"/>
<evidence type="ECO:0000256" key="2">
    <source>
        <dbReference type="ARBA" id="ARBA00022980"/>
    </source>
</evidence>
<dbReference type="Gene3D" id="2.40.50.140">
    <property type="entry name" value="Nucleic acid-binding proteins"/>
    <property type="match status" value="3"/>
</dbReference>
<reference evidence="5" key="1">
    <citation type="submission" date="2020-08" db="EMBL/GenBank/DDBJ databases">
        <title>Genome public.</title>
        <authorList>
            <person name="Liu C."/>
            <person name="Sun Q."/>
        </authorList>
    </citation>
    <scope>NUCLEOTIDE SEQUENCE</scope>
    <source>
        <strain evidence="5">BX1005</strain>
    </source>
</reference>
<dbReference type="Pfam" id="PF00575">
    <property type="entry name" value="S1"/>
    <property type="match status" value="3"/>
</dbReference>
<accession>A0A923RTJ7</accession>
<dbReference type="GO" id="GO:0005737">
    <property type="term" value="C:cytoplasm"/>
    <property type="evidence" value="ECO:0007669"/>
    <property type="project" value="UniProtKB-ARBA"/>
</dbReference>
<dbReference type="CDD" id="cd05687">
    <property type="entry name" value="S1_RPS1_repeat_ec1_hs1"/>
    <property type="match status" value="1"/>
</dbReference>
<dbReference type="InterPro" id="IPR035104">
    <property type="entry name" value="Ribosomal_protein_S1-like"/>
</dbReference>
<dbReference type="PRINTS" id="PR00681">
    <property type="entry name" value="RIBOSOMALS1"/>
</dbReference>
<dbReference type="EMBL" id="JACOPH010000004">
    <property type="protein sequence ID" value="MBC5713935.1"/>
    <property type="molecule type" value="Genomic_DNA"/>
</dbReference>
<evidence type="ECO:0000313" key="6">
    <source>
        <dbReference type="Proteomes" id="UP000606720"/>
    </source>
</evidence>
<dbReference type="RefSeq" id="WP_186866722.1">
    <property type="nucleotide sequence ID" value="NZ_JACOPH010000004.1"/>
</dbReference>
<keyword evidence="2" id="KW-0689">Ribosomal protein</keyword>
<dbReference type="SMART" id="SM00316">
    <property type="entry name" value="S1"/>
    <property type="match status" value="3"/>
</dbReference>
<organism evidence="5 6">
    <name type="scientific">Roseburia zhanii</name>
    <dbReference type="NCBI Taxonomy" id="2763064"/>
    <lineage>
        <taxon>Bacteria</taxon>
        <taxon>Bacillati</taxon>
        <taxon>Bacillota</taxon>
        <taxon>Clostridia</taxon>
        <taxon>Lachnospirales</taxon>
        <taxon>Lachnospiraceae</taxon>
        <taxon>Roseburia</taxon>
    </lineage>
</organism>
<evidence type="ECO:0000259" key="4">
    <source>
        <dbReference type="PROSITE" id="PS50126"/>
    </source>
</evidence>
<dbReference type="CDD" id="cd04465">
    <property type="entry name" value="S1_RPS1_repeat_ec2_hs2"/>
    <property type="match status" value="1"/>
</dbReference>
<dbReference type="GO" id="GO:0003735">
    <property type="term" value="F:structural constituent of ribosome"/>
    <property type="evidence" value="ECO:0007669"/>
    <property type="project" value="TreeGrafter"/>
</dbReference>
<dbReference type="GO" id="GO:1990904">
    <property type="term" value="C:ribonucleoprotein complex"/>
    <property type="evidence" value="ECO:0007669"/>
    <property type="project" value="UniProtKB-KW"/>
</dbReference>
<gene>
    <name evidence="5" type="ORF">H8S17_06860</name>
</gene>
<feature type="domain" description="S1 motif" evidence="4">
    <location>
        <begin position="30"/>
        <end position="99"/>
    </location>
</feature>
<evidence type="ECO:0000256" key="3">
    <source>
        <dbReference type="ARBA" id="ARBA00023274"/>
    </source>
</evidence>
<dbReference type="PROSITE" id="PS50126">
    <property type="entry name" value="S1"/>
    <property type="match status" value="3"/>
</dbReference>
<feature type="domain" description="S1 motif" evidence="4">
    <location>
        <begin position="204"/>
        <end position="271"/>
    </location>
</feature>
<dbReference type="GO" id="GO:0005840">
    <property type="term" value="C:ribosome"/>
    <property type="evidence" value="ECO:0007669"/>
    <property type="project" value="UniProtKB-KW"/>
</dbReference>
<dbReference type="InterPro" id="IPR012340">
    <property type="entry name" value="NA-bd_OB-fold"/>
</dbReference>
<keyword evidence="6" id="KW-1185">Reference proteome</keyword>
<dbReference type="SUPFAM" id="SSF50249">
    <property type="entry name" value="Nucleic acid-binding proteins"/>
    <property type="match status" value="3"/>
</dbReference>
<dbReference type="FunFam" id="2.40.50.140:FF:000051">
    <property type="entry name" value="RNA-binding transcriptional accessory protein"/>
    <property type="match status" value="1"/>
</dbReference>
<evidence type="ECO:0000313" key="5">
    <source>
        <dbReference type="EMBL" id="MBC5713935.1"/>
    </source>
</evidence>
<dbReference type="GO" id="GO:0003729">
    <property type="term" value="F:mRNA binding"/>
    <property type="evidence" value="ECO:0007669"/>
    <property type="project" value="UniProtKB-ARBA"/>
</dbReference>
<evidence type="ECO:0000256" key="1">
    <source>
        <dbReference type="ARBA" id="ARBA00006767"/>
    </source>
</evidence>
<feature type="domain" description="S1 motif" evidence="4">
    <location>
        <begin position="117"/>
        <end position="183"/>
    </location>
</feature>
<proteinExistence type="inferred from homology"/>
<comment type="caution">
    <text evidence="5">The sequence shown here is derived from an EMBL/GenBank/DDBJ whole genome shotgun (WGS) entry which is preliminary data.</text>
</comment>
<protein>
    <submittedName>
        <fullName evidence="5">S1 RNA-binding domain-containing protein</fullName>
    </submittedName>
</protein>
<dbReference type="GO" id="GO:0006412">
    <property type="term" value="P:translation"/>
    <property type="evidence" value="ECO:0007669"/>
    <property type="project" value="TreeGrafter"/>
</dbReference>